<dbReference type="Proteomes" id="UP000663879">
    <property type="component" value="Unassembled WGS sequence"/>
</dbReference>
<name>A0A813W6Y1_9BILA</name>
<accession>A0A813W6Y1</accession>
<keyword evidence="2" id="KW-1185">Reference proteome</keyword>
<evidence type="ECO:0000313" key="1">
    <source>
        <dbReference type="EMBL" id="CAF0846532.1"/>
    </source>
</evidence>
<proteinExistence type="predicted"/>
<dbReference type="AlphaFoldDB" id="A0A813W6Y1"/>
<sequence>MKSITGQITCSESSEIPVGSVIFVYVMKDSNVIGRQTLHNWTQFPIDFKVDVPELNESGHFFTVNIENGENVIFRSEDGSTPINEKEPLENLNVQVKRN</sequence>
<dbReference type="EMBL" id="CAJNOC010001227">
    <property type="protein sequence ID" value="CAF0846532.1"/>
    <property type="molecule type" value="Genomic_DNA"/>
</dbReference>
<gene>
    <name evidence="1" type="ORF">OXX778_LOCUS8727</name>
</gene>
<comment type="caution">
    <text evidence="1">The sequence shown here is derived from an EMBL/GenBank/DDBJ whole genome shotgun (WGS) entry which is preliminary data.</text>
</comment>
<organism evidence="1 2">
    <name type="scientific">Brachionus calyciflorus</name>
    <dbReference type="NCBI Taxonomy" id="104777"/>
    <lineage>
        <taxon>Eukaryota</taxon>
        <taxon>Metazoa</taxon>
        <taxon>Spiralia</taxon>
        <taxon>Gnathifera</taxon>
        <taxon>Rotifera</taxon>
        <taxon>Eurotatoria</taxon>
        <taxon>Monogononta</taxon>
        <taxon>Pseudotrocha</taxon>
        <taxon>Ploima</taxon>
        <taxon>Brachionidae</taxon>
        <taxon>Brachionus</taxon>
    </lineage>
</organism>
<reference evidence="1" key="1">
    <citation type="submission" date="2021-02" db="EMBL/GenBank/DDBJ databases">
        <authorList>
            <person name="Nowell W R."/>
        </authorList>
    </citation>
    <scope>NUCLEOTIDE SEQUENCE</scope>
    <source>
        <strain evidence="1">Ploen Becks lab</strain>
    </source>
</reference>
<dbReference type="OrthoDB" id="10396036at2759"/>
<evidence type="ECO:0000313" key="2">
    <source>
        <dbReference type="Proteomes" id="UP000663879"/>
    </source>
</evidence>
<protein>
    <submittedName>
        <fullName evidence="1">Uncharacterized protein</fullName>
    </submittedName>
</protein>